<dbReference type="OrthoDB" id="10255285at2759"/>
<evidence type="ECO:0000256" key="2">
    <source>
        <dbReference type="ARBA" id="ARBA00022448"/>
    </source>
</evidence>
<dbReference type="Pfam" id="PF04603">
    <property type="entry name" value="Mog1"/>
    <property type="match status" value="1"/>
</dbReference>
<dbReference type="GeneID" id="30146832"/>
<dbReference type="GO" id="GO:0031267">
    <property type="term" value="F:small GTPase binding"/>
    <property type="evidence" value="ECO:0007669"/>
    <property type="project" value="TreeGrafter"/>
</dbReference>
<evidence type="ECO:0008006" key="6">
    <source>
        <dbReference type="Google" id="ProtNLM"/>
    </source>
</evidence>
<dbReference type="GO" id="GO:0005634">
    <property type="term" value="C:nucleus"/>
    <property type="evidence" value="ECO:0007669"/>
    <property type="project" value="TreeGrafter"/>
</dbReference>
<protein>
    <recommendedName>
        <fullName evidence="6">Mog1p/PsbP-like protein</fullName>
    </recommendedName>
</protein>
<gene>
    <name evidence="4" type="ORF">BABINDRAFT_161733</name>
</gene>
<sequence>MSYVKQQLYGGAITTHIPNGLLDASTLRQIPDSQEVFLNPKLDADSEGMLREDDTLIIELMERLENDTDLDSIKEHLSEISNLNGVGKTEWQILKLHEVLNPSLIEDKAYIAVVSEPAKKWGRETEGTIELTLVLVFGILRINKLETDLLVNLNLPFKAAAELKALKALMEDEETHANEGNSAWKRISQGDAVVTKVLESMRIEDWGLFGM</sequence>
<keyword evidence="3" id="KW-0653">Protein transport</keyword>
<proteinExistence type="inferred from homology"/>
<organism evidence="4 5">
    <name type="scientific">Babjeviella inositovora NRRL Y-12698</name>
    <dbReference type="NCBI Taxonomy" id="984486"/>
    <lineage>
        <taxon>Eukaryota</taxon>
        <taxon>Fungi</taxon>
        <taxon>Dikarya</taxon>
        <taxon>Ascomycota</taxon>
        <taxon>Saccharomycotina</taxon>
        <taxon>Pichiomycetes</taxon>
        <taxon>Serinales incertae sedis</taxon>
        <taxon>Babjeviella</taxon>
    </lineage>
</organism>
<dbReference type="GO" id="GO:0005085">
    <property type="term" value="F:guanyl-nucleotide exchange factor activity"/>
    <property type="evidence" value="ECO:0007669"/>
    <property type="project" value="TreeGrafter"/>
</dbReference>
<name>A0A1E3QPE1_9ASCO</name>
<dbReference type="InterPro" id="IPR007681">
    <property type="entry name" value="Mog1"/>
</dbReference>
<evidence type="ECO:0000256" key="3">
    <source>
        <dbReference type="ARBA" id="ARBA00022927"/>
    </source>
</evidence>
<dbReference type="RefSeq" id="XP_018984652.1">
    <property type="nucleotide sequence ID" value="XM_019128979.1"/>
</dbReference>
<accession>A0A1E3QPE1</accession>
<dbReference type="EMBL" id="KV454432">
    <property type="protein sequence ID" value="ODQ79324.1"/>
    <property type="molecule type" value="Genomic_DNA"/>
</dbReference>
<dbReference type="Gene3D" id="3.40.1000.10">
    <property type="entry name" value="Mog1/PsbP, alpha/beta/alpha sandwich"/>
    <property type="match status" value="1"/>
</dbReference>
<dbReference type="Proteomes" id="UP000094336">
    <property type="component" value="Unassembled WGS sequence"/>
</dbReference>
<reference evidence="5" key="1">
    <citation type="submission" date="2016-05" db="EMBL/GenBank/DDBJ databases">
        <title>Comparative genomics of biotechnologically important yeasts.</title>
        <authorList>
            <consortium name="DOE Joint Genome Institute"/>
            <person name="Riley R."/>
            <person name="Haridas S."/>
            <person name="Wolfe K.H."/>
            <person name="Lopes M.R."/>
            <person name="Hittinger C.T."/>
            <person name="Goker M."/>
            <person name="Salamov A."/>
            <person name="Wisecaver J."/>
            <person name="Long T.M."/>
            <person name="Aerts A.L."/>
            <person name="Barry K."/>
            <person name="Choi C."/>
            <person name="Clum A."/>
            <person name="Coughlan A.Y."/>
            <person name="Deshpande S."/>
            <person name="Douglass A.P."/>
            <person name="Hanson S.J."/>
            <person name="Klenk H.-P."/>
            <person name="Labutti K."/>
            <person name="Lapidus A."/>
            <person name="Lindquist E."/>
            <person name="Lipzen A."/>
            <person name="Meier-Kolthoff J.P."/>
            <person name="Ohm R.A."/>
            <person name="Otillar R.P."/>
            <person name="Pangilinan J."/>
            <person name="Peng Y."/>
            <person name="Rokas A."/>
            <person name="Rosa C.A."/>
            <person name="Scheuner C."/>
            <person name="Sibirny A.A."/>
            <person name="Slot J.C."/>
            <person name="Stielow J.B."/>
            <person name="Sun H."/>
            <person name="Kurtzman C.P."/>
            <person name="Blackwell M."/>
            <person name="Grigoriev I.V."/>
            <person name="Jeffries T.W."/>
        </authorList>
    </citation>
    <scope>NUCLEOTIDE SEQUENCE [LARGE SCALE GENOMIC DNA]</scope>
    <source>
        <strain evidence="5">NRRL Y-12698</strain>
    </source>
</reference>
<keyword evidence="2" id="KW-0813">Transport</keyword>
<dbReference type="AlphaFoldDB" id="A0A1E3QPE1"/>
<dbReference type="InterPro" id="IPR016123">
    <property type="entry name" value="Mog1/PsbP_a/b/a-sand"/>
</dbReference>
<evidence type="ECO:0000313" key="4">
    <source>
        <dbReference type="EMBL" id="ODQ79324.1"/>
    </source>
</evidence>
<keyword evidence="5" id="KW-1185">Reference proteome</keyword>
<dbReference type="SUPFAM" id="SSF55724">
    <property type="entry name" value="Mog1p/PsbP-like"/>
    <property type="match status" value="1"/>
</dbReference>
<dbReference type="GO" id="GO:0006606">
    <property type="term" value="P:protein import into nucleus"/>
    <property type="evidence" value="ECO:0007669"/>
    <property type="project" value="TreeGrafter"/>
</dbReference>
<evidence type="ECO:0000256" key="1">
    <source>
        <dbReference type="ARBA" id="ARBA00010307"/>
    </source>
</evidence>
<dbReference type="STRING" id="984486.A0A1E3QPE1"/>
<dbReference type="PANTHER" id="PTHR15837:SF0">
    <property type="entry name" value="RAN GUANINE NUCLEOTIDE RELEASE FACTOR"/>
    <property type="match status" value="1"/>
</dbReference>
<evidence type="ECO:0000313" key="5">
    <source>
        <dbReference type="Proteomes" id="UP000094336"/>
    </source>
</evidence>
<comment type="similarity">
    <text evidence="1">Belongs to the MOG1 family.</text>
</comment>
<dbReference type="PANTHER" id="PTHR15837">
    <property type="entry name" value="RAN GUANINE NUCLEOTIDE RELEASE FACTOR"/>
    <property type="match status" value="1"/>
</dbReference>